<feature type="transmembrane region" description="Helical" evidence="3">
    <location>
        <begin position="81"/>
        <end position="109"/>
    </location>
</feature>
<evidence type="ECO:0000313" key="4">
    <source>
        <dbReference type="EMBL" id="SQC59912.1"/>
    </source>
</evidence>
<gene>
    <name evidence="4" type="ORF">NCTC13465_06269</name>
</gene>
<keyword evidence="2" id="KW-0813">Transport</keyword>
<keyword evidence="3" id="KW-0472">Membrane</keyword>
<name>A0A2X3FUL2_KLEPN</name>
<dbReference type="Proteomes" id="UP000251721">
    <property type="component" value="Unassembled WGS sequence"/>
</dbReference>
<dbReference type="AlphaFoldDB" id="A0A2X3FUL2"/>
<protein>
    <submittedName>
        <fullName evidence="4">Phosphonate ABC transporter permease</fullName>
    </submittedName>
</protein>
<keyword evidence="3" id="KW-0812">Transmembrane</keyword>
<dbReference type="PANTHER" id="PTHR30043">
    <property type="entry name" value="PHOSPHONATES TRANSPORT SYSTEM PERMEASE PROTEIN"/>
    <property type="match status" value="1"/>
</dbReference>
<dbReference type="PANTHER" id="PTHR30043:SF9">
    <property type="entry name" value="PHOSPHONATES TRANSPORT SYSTEM PERMEASE PROTEIN"/>
    <property type="match status" value="1"/>
</dbReference>
<reference evidence="4 5" key="1">
    <citation type="submission" date="2018-06" db="EMBL/GenBank/DDBJ databases">
        <authorList>
            <consortium name="Pathogen Informatics"/>
            <person name="Doyle S."/>
        </authorList>
    </citation>
    <scope>NUCLEOTIDE SEQUENCE [LARGE SCALE GENOMIC DNA]</scope>
    <source>
        <strain evidence="4 5">NCTC13465</strain>
    </source>
</reference>
<proteinExistence type="predicted"/>
<dbReference type="EMBL" id="UAWQ01000020">
    <property type="protein sequence ID" value="SQC59912.1"/>
    <property type="molecule type" value="Genomic_DNA"/>
</dbReference>
<sequence>MSVWHMQPDIAASRRQHKQLYQVQGRYLRYVGLVALACLLYYVWFFLQFGVSGEQLTTGLQQIGRYLARMLVWHDFWNWPFGYYFTQIGVTLAIVFAGTLTATVLALLLSFFAARNIMRGVVLGPSPC</sequence>
<evidence type="ECO:0000313" key="5">
    <source>
        <dbReference type="Proteomes" id="UP000251721"/>
    </source>
</evidence>
<accession>A0A2X3FUL2</accession>
<feature type="transmembrane region" description="Helical" evidence="3">
    <location>
        <begin position="27"/>
        <end position="47"/>
    </location>
</feature>
<evidence type="ECO:0000256" key="3">
    <source>
        <dbReference type="SAM" id="Phobius"/>
    </source>
</evidence>
<keyword evidence="3" id="KW-1133">Transmembrane helix</keyword>
<evidence type="ECO:0000256" key="1">
    <source>
        <dbReference type="ARBA" id="ARBA00004196"/>
    </source>
</evidence>
<evidence type="ECO:0000256" key="2">
    <source>
        <dbReference type="ARBA" id="ARBA00022448"/>
    </source>
</evidence>
<dbReference type="GO" id="GO:0030313">
    <property type="term" value="C:cell envelope"/>
    <property type="evidence" value="ECO:0007669"/>
    <property type="project" value="UniProtKB-SubCell"/>
</dbReference>
<organism evidence="4 5">
    <name type="scientific">Klebsiella pneumoniae</name>
    <dbReference type="NCBI Taxonomy" id="573"/>
    <lineage>
        <taxon>Bacteria</taxon>
        <taxon>Pseudomonadati</taxon>
        <taxon>Pseudomonadota</taxon>
        <taxon>Gammaproteobacteria</taxon>
        <taxon>Enterobacterales</taxon>
        <taxon>Enterobacteriaceae</taxon>
        <taxon>Klebsiella/Raoultella group</taxon>
        <taxon>Klebsiella</taxon>
        <taxon>Klebsiella pneumoniae complex</taxon>
    </lineage>
</organism>
<comment type="subcellular location">
    <subcellularLocation>
        <location evidence="1">Cell envelope</location>
    </subcellularLocation>
</comment>